<organism evidence="2 3">
    <name type="scientific">Wuchereria bancrofti</name>
    <dbReference type="NCBI Taxonomy" id="6293"/>
    <lineage>
        <taxon>Eukaryota</taxon>
        <taxon>Metazoa</taxon>
        <taxon>Ecdysozoa</taxon>
        <taxon>Nematoda</taxon>
        <taxon>Chromadorea</taxon>
        <taxon>Rhabditida</taxon>
        <taxon>Spirurina</taxon>
        <taxon>Spiruromorpha</taxon>
        <taxon>Filarioidea</taxon>
        <taxon>Onchocercidae</taxon>
        <taxon>Wuchereria</taxon>
    </lineage>
</organism>
<evidence type="ECO:0000313" key="2">
    <source>
        <dbReference type="EMBL" id="VDM14499.1"/>
    </source>
</evidence>
<keyword evidence="1" id="KW-0175">Coiled coil</keyword>
<dbReference type="OrthoDB" id="5583482at2759"/>
<evidence type="ECO:0000256" key="1">
    <source>
        <dbReference type="SAM" id="Coils"/>
    </source>
</evidence>
<dbReference type="InterPro" id="IPR038830">
    <property type="entry name" value="CCDC186"/>
</dbReference>
<sequence length="146" mass="16425">MIEKIVKLQRQLARRQDKIEFLEEHVRQCTQELLKKTKIIQNFALREEASLLLPEGDLNKITRGSNGSSNSSSSFSLIGNLFTSTTNGATGKSQLKFATEVNSRLQAVLEDALHKNITLKNNIDTLGEEISRLSRENRQLSLSKVI</sequence>
<dbReference type="GO" id="GO:0099518">
    <property type="term" value="P:vesicle cytoskeletal trafficking"/>
    <property type="evidence" value="ECO:0007669"/>
    <property type="project" value="TreeGrafter"/>
</dbReference>
<protein>
    <submittedName>
        <fullName evidence="2">Uncharacterized protein</fullName>
    </submittedName>
</protein>
<dbReference type="EMBL" id="UYWW01006013">
    <property type="protein sequence ID" value="VDM14499.1"/>
    <property type="molecule type" value="Genomic_DNA"/>
</dbReference>
<keyword evidence="3" id="KW-1185">Reference proteome</keyword>
<dbReference type="PANTHER" id="PTHR18911:SF5">
    <property type="entry name" value="COILED-COIL DOMAIN-CONTAINING PROTEIN 186"/>
    <property type="match status" value="1"/>
</dbReference>
<feature type="coiled-coil region" evidence="1">
    <location>
        <begin position="5"/>
        <end position="32"/>
    </location>
</feature>
<evidence type="ECO:0000313" key="3">
    <source>
        <dbReference type="Proteomes" id="UP000270924"/>
    </source>
</evidence>
<accession>A0A3P7EED4</accession>
<dbReference type="AlphaFoldDB" id="A0A3P7EED4"/>
<proteinExistence type="predicted"/>
<gene>
    <name evidence="2" type="ORF">WBA_LOCUS7885</name>
</gene>
<dbReference type="GO" id="GO:0005802">
    <property type="term" value="C:trans-Golgi network"/>
    <property type="evidence" value="ECO:0007669"/>
    <property type="project" value="TreeGrafter"/>
</dbReference>
<reference evidence="2 3" key="1">
    <citation type="submission" date="2018-11" db="EMBL/GenBank/DDBJ databases">
        <authorList>
            <consortium name="Pathogen Informatics"/>
        </authorList>
    </citation>
    <scope>NUCLEOTIDE SEQUENCE [LARGE SCALE GENOMIC DNA]</scope>
</reference>
<dbReference type="Proteomes" id="UP000270924">
    <property type="component" value="Unassembled WGS sequence"/>
</dbReference>
<dbReference type="InParanoid" id="A0A3P7EED4"/>
<name>A0A3P7EED4_WUCBA</name>
<dbReference type="PANTHER" id="PTHR18911">
    <property type="entry name" value="CTCL TUMOR ANTIGEN HD-CL-01"/>
    <property type="match status" value="1"/>
</dbReference>
<dbReference type="GO" id="GO:0031267">
    <property type="term" value="F:small GTPase binding"/>
    <property type="evidence" value="ECO:0007669"/>
    <property type="project" value="TreeGrafter"/>
</dbReference>
<feature type="coiled-coil region" evidence="1">
    <location>
        <begin position="109"/>
        <end position="143"/>
    </location>
</feature>
<dbReference type="OMA" id="VEFMEEH"/>